<proteinExistence type="predicted"/>
<accession>A0A139ASF7</accession>
<evidence type="ECO:0000313" key="2">
    <source>
        <dbReference type="EMBL" id="KXS19671.1"/>
    </source>
</evidence>
<sequence>MRSHRSFGPFSRHASADRDYHIVHLTPQHQLRRDHTRIKQAIRNYLAQHVGEFHHYRDIWASLPQQLRDDFHPELARTPTRRFQYFQNTINSWCKVSSIRRSAGGYYALIDEDEKNIPILIREPISNKWETPVGNMPARHNAPPPPVFHFERSVSPAYASSSSDGSAPSTTSGRSAAAARLAISELVSHDGMQEVTHDGTHETVHGHTPEGTYEPVYGHSPVNGHSPEPEPAAVAIRAATARPSPPPARRPASYAVDSARRTLCEAAEYRPRTAPALAMTPPDLYHYRKLVYADGAGAGGSGFVDRKFALIPIVTREGAMWIQ</sequence>
<gene>
    <name evidence="2" type="ORF">M427DRAFT_41592</name>
</gene>
<dbReference type="Proteomes" id="UP000070544">
    <property type="component" value="Unassembled WGS sequence"/>
</dbReference>
<feature type="region of interest" description="Disordered" evidence="1">
    <location>
        <begin position="157"/>
        <end position="176"/>
    </location>
</feature>
<organism evidence="2 3">
    <name type="scientific">Gonapodya prolifera (strain JEL478)</name>
    <name type="common">Monoblepharis prolifera</name>
    <dbReference type="NCBI Taxonomy" id="1344416"/>
    <lineage>
        <taxon>Eukaryota</taxon>
        <taxon>Fungi</taxon>
        <taxon>Fungi incertae sedis</taxon>
        <taxon>Chytridiomycota</taxon>
        <taxon>Chytridiomycota incertae sedis</taxon>
        <taxon>Monoblepharidomycetes</taxon>
        <taxon>Monoblepharidales</taxon>
        <taxon>Gonapodyaceae</taxon>
        <taxon>Gonapodya</taxon>
    </lineage>
</organism>
<evidence type="ECO:0000256" key="1">
    <source>
        <dbReference type="SAM" id="MobiDB-lite"/>
    </source>
</evidence>
<dbReference type="AlphaFoldDB" id="A0A139ASF7"/>
<keyword evidence="3" id="KW-1185">Reference proteome</keyword>
<evidence type="ECO:0000313" key="3">
    <source>
        <dbReference type="Proteomes" id="UP000070544"/>
    </source>
</evidence>
<reference evidence="2 3" key="1">
    <citation type="journal article" date="2015" name="Genome Biol. Evol.">
        <title>Phylogenomic analyses indicate that early fungi evolved digesting cell walls of algal ancestors of land plants.</title>
        <authorList>
            <person name="Chang Y."/>
            <person name="Wang S."/>
            <person name="Sekimoto S."/>
            <person name="Aerts A.L."/>
            <person name="Choi C."/>
            <person name="Clum A."/>
            <person name="LaButti K.M."/>
            <person name="Lindquist E.A."/>
            <person name="Yee Ngan C."/>
            <person name="Ohm R.A."/>
            <person name="Salamov A.A."/>
            <person name="Grigoriev I.V."/>
            <person name="Spatafora J.W."/>
            <person name="Berbee M.L."/>
        </authorList>
    </citation>
    <scope>NUCLEOTIDE SEQUENCE [LARGE SCALE GENOMIC DNA]</scope>
    <source>
        <strain evidence="2 3">JEL478</strain>
    </source>
</reference>
<dbReference type="EMBL" id="KQ965737">
    <property type="protein sequence ID" value="KXS19671.1"/>
    <property type="molecule type" value="Genomic_DNA"/>
</dbReference>
<protein>
    <submittedName>
        <fullName evidence="2">Uncharacterized protein</fullName>
    </submittedName>
</protein>
<name>A0A139ASF7_GONPJ</name>